<sequence>MPNILFVELICTLNTVFVWFAFFNLGYTLFFHR</sequence>
<name>A0A0A9GT22_ARUDO</name>
<organism evidence="2">
    <name type="scientific">Arundo donax</name>
    <name type="common">Giant reed</name>
    <name type="synonym">Donax arundinaceus</name>
    <dbReference type="NCBI Taxonomy" id="35708"/>
    <lineage>
        <taxon>Eukaryota</taxon>
        <taxon>Viridiplantae</taxon>
        <taxon>Streptophyta</taxon>
        <taxon>Embryophyta</taxon>
        <taxon>Tracheophyta</taxon>
        <taxon>Spermatophyta</taxon>
        <taxon>Magnoliopsida</taxon>
        <taxon>Liliopsida</taxon>
        <taxon>Poales</taxon>
        <taxon>Poaceae</taxon>
        <taxon>PACMAD clade</taxon>
        <taxon>Arundinoideae</taxon>
        <taxon>Arundineae</taxon>
        <taxon>Arundo</taxon>
    </lineage>
</organism>
<keyword evidence="1" id="KW-1133">Transmembrane helix</keyword>
<proteinExistence type="predicted"/>
<reference evidence="2" key="2">
    <citation type="journal article" date="2015" name="Data Brief">
        <title>Shoot transcriptome of the giant reed, Arundo donax.</title>
        <authorList>
            <person name="Barrero R.A."/>
            <person name="Guerrero F.D."/>
            <person name="Moolhuijzen P."/>
            <person name="Goolsby J.A."/>
            <person name="Tidwell J."/>
            <person name="Bellgard S.E."/>
            <person name="Bellgard M.I."/>
        </authorList>
    </citation>
    <scope>NUCLEOTIDE SEQUENCE</scope>
    <source>
        <tissue evidence="2">Shoot tissue taken approximately 20 cm above the soil surface</tissue>
    </source>
</reference>
<keyword evidence="1" id="KW-0812">Transmembrane</keyword>
<accession>A0A0A9GT22</accession>
<dbReference type="EMBL" id="GBRH01169726">
    <property type="protein sequence ID" value="JAE28170.1"/>
    <property type="molecule type" value="Transcribed_RNA"/>
</dbReference>
<keyword evidence="1" id="KW-0472">Membrane</keyword>
<reference evidence="2" key="1">
    <citation type="submission" date="2014-09" db="EMBL/GenBank/DDBJ databases">
        <authorList>
            <person name="Magalhaes I.L.F."/>
            <person name="Oliveira U."/>
            <person name="Santos F.R."/>
            <person name="Vidigal T.H.D.A."/>
            <person name="Brescovit A.D."/>
            <person name="Santos A.J."/>
        </authorList>
    </citation>
    <scope>NUCLEOTIDE SEQUENCE</scope>
    <source>
        <tissue evidence="2">Shoot tissue taken approximately 20 cm above the soil surface</tissue>
    </source>
</reference>
<dbReference type="AlphaFoldDB" id="A0A0A9GT22"/>
<protein>
    <submittedName>
        <fullName evidence="2">Uncharacterized protein</fullName>
    </submittedName>
</protein>
<evidence type="ECO:0000256" key="1">
    <source>
        <dbReference type="SAM" id="Phobius"/>
    </source>
</evidence>
<feature type="transmembrane region" description="Helical" evidence="1">
    <location>
        <begin position="6"/>
        <end position="30"/>
    </location>
</feature>
<evidence type="ECO:0000313" key="2">
    <source>
        <dbReference type="EMBL" id="JAE28170.1"/>
    </source>
</evidence>